<dbReference type="EMBL" id="CP002191">
    <property type="protein sequence ID" value="AFD25898.1"/>
    <property type="molecule type" value="Genomic_DNA"/>
</dbReference>
<organism evidence="2 3">
    <name type="scientific">Deinococcus gobiensis (strain DSM 21396 / JCM 16679 / CGMCC 1.7299 / I-0)</name>
    <dbReference type="NCBI Taxonomy" id="745776"/>
    <lineage>
        <taxon>Bacteria</taxon>
        <taxon>Thermotogati</taxon>
        <taxon>Deinococcota</taxon>
        <taxon>Deinococci</taxon>
        <taxon>Deinococcales</taxon>
        <taxon>Deinococcaceae</taxon>
        <taxon>Deinococcus</taxon>
    </lineage>
</organism>
<keyword evidence="3" id="KW-1185">Reference proteome</keyword>
<protein>
    <submittedName>
        <fullName evidence="2">Uncharacterized protein</fullName>
    </submittedName>
</protein>
<evidence type="ECO:0000256" key="1">
    <source>
        <dbReference type="SAM" id="MobiDB-lite"/>
    </source>
</evidence>
<dbReference type="KEGG" id="dgo:DGo_CA1971"/>
<evidence type="ECO:0000313" key="2">
    <source>
        <dbReference type="EMBL" id="AFD25898.1"/>
    </source>
</evidence>
<dbReference type="Proteomes" id="UP000007575">
    <property type="component" value="Chromosome"/>
</dbReference>
<evidence type="ECO:0000313" key="3">
    <source>
        <dbReference type="Proteomes" id="UP000007575"/>
    </source>
</evidence>
<feature type="compositionally biased region" description="Basic and acidic residues" evidence="1">
    <location>
        <begin position="25"/>
        <end position="41"/>
    </location>
</feature>
<feature type="region of interest" description="Disordered" evidence="1">
    <location>
        <begin position="1"/>
        <end position="45"/>
    </location>
</feature>
<dbReference type="PATRIC" id="fig|745776.4.peg.2024"/>
<proteinExistence type="predicted"/>
<reference evidence="2 3" key="1">
    <citation type="journal article" date="2012" name="PLoS ONE">
        <title>Genome sequence and transcriptome analysis of the radioresistant bacterium Deinococcus gobiensis: insights into the extreme environmental adaptations.</title>
        <authorList>
            <person name="Yuan M."/>
            <person name="Chen M."/>
            <person name="Zhang W."/>
            <person name="Lu W."/>
            <person name="Wang J."/>
            <person name="Yang M."/>
            <person name="Zhao P."/>
            <person name="Tang R."/>
            <person name="Li X."/>
            <person name="Hao Y."/>
            <person name="Zhou Z."/>
            <person name="Zhan Y."/>
            <person name="Yu H."/>
            <person name="Teng C."/>
            <person name="Yan Y."/>
            <person name="Ping S."/>
            <person name="Wang Y."/>
            <person name="Lin M."/>
        </authorList>
    </citation>
    <scope>NUCLEOTIDE SEQUENCE [LARGE SCALE GENOMIC DNA]</scope>
    <source>
        <strain evidence="2 3">I-0</strain>
    </source>
</reference>
<accession>H8GXP6</accession>
<dbReference type="AlphaFoldDB" id="H8GXP6"/>
<dbReference type="HOGENOM" id="CLU_902304_0_0_0"/>
<name>H8GXP6_DEIGI</name>
<gene>
    <name evidence="2" type="ordered locus">DGo_CA1971</name>
</gene>
<dbReference type="STRING" id="745776.DGo_CA1971"/>
<sequence length="308" mass="33383">MTDLFAEQTTEREEPQPVTSNARAKKVDEVGRVSTKKDDAPGKVGYPIDTNQHAVGWDADYLLVATPAQIALTTIAGEQAMLAEHIASIRAALMNPVNYTHYGYVDDRTETTVKRLYNGDGTVPPRSPNLTTFNGTHNHYLANAGLNTTVAQALIRTVAEHTINAQLVTFINPADAESWAGLTGFVPLMDARVRVATDQSVGVAALDTANATERDIGYFGGSVVRTRGWMPVGYALTLDVNAAAKVLRRRVPRQPIRQGLRIYAGGFVFPLQADFLVEQFGYGVFNRGAAAVLDYTHSTYTVPDGLEG</sequence>